<dbReference type="Proteomes" id="UP001321861">
    <property type="component" value="Chromosome"/>
</dbReference>
<organism evidence="1 2">
    <name type="scientific">Xylocopilactobacillus apicola</name>
    <dbReference type="NCBI Taxonomy" id="2932184"/>
    <lineage>
        <taxon>Bacteria</taxon>
        <taxon>Bacillati</taxon>
        <taxon>Bacillota</taxon>
        <taxon>Bacilli</taxon>
        <taxon>Lactobacillales</taxon>
        <taxon>Lactobacillaceae</taxon>
        <taxon>Xylocopilactobacillus</taxon>
    </lineage>
</organism>
<dbReference type="RefSeq" id="WP_317636350.1">
    <property type="nucleotide sequence ID" value="NZ_AP026802.1"/>
</dbReference>
<evidence type="ECO:0000313" key="2">
    <source>
        <dbReference type="Proteomes" id="UP001321861"/>
    </source>
</evidence>
<protein>
    <submittedName>
        <fullName evidence="1">Uncharacterized protein</fullName>
    </submittedName>
</protein>
<accession>A0AAU9D3V7</accession>
<keyword evidence="2" id="KW-1185">Reference proteome</keyword>
<dbReference type="EMBL" id="AP026802">
    <property type="protein sequence ID" value="BDR58449.1"/>
    <property type="molecule type" value="Genomic_DNA"/>
</dbReference>
<dbReference type="KEGG" id="xap:XA3_08900"/>
<reference evidence="1 2" key="1">
    <citation type="journal article" date="2023" name="Microbiol. Spectr.">
        <title>Symbiosis of Carpenter Bees with Uncharacterized Lactic Acid Bacteria Showing NAD Auxotrophy.</title>
        <authorList>
            <person name="Kawasaki S."/>
            <person name="Ozawa K."/>
            <person name="Mori T."/>
            <person name="Yamamoto A."/>
            <person name="Ito M."/>
            <person name="Ohkuma M."/>
            <person name="Sakamoto M."/>
            <person name="Matsutani M."/>
        </authorList>
    </citation>
    <scope>NUCLEOTIDE SEQUENCE [LARGE SCALE GENOMIC DNA]</scope>
    <source>
        <strain evidence="1 2">XA3</strain>
    </source>
</reference>
<proteinExistence type="predicted"/>
<dbReference type="AlphaFoldDB" id="A0AAU9D3V7"/>
<gene>
    <name evidence="1" type="ORF">XA3_08900</name>
</gene>
<sequence length="144" mass="16772">MLASNNKKGASIIFNQESNFKSLFNQYFSDTNYGFIFADNTSIIPYLSGLDNIFLMVSKKTVQKKKPQLIDSINQKSFVQNQAIFLAPFEKILIQYYRLVTQDKQQIITDCFADNLSINEQRKLIEEFSYLNNLYEIKQTIIVN</sequence>
<evidence type="ECO:0000313" key="1">
    <source>
        <dbReference type="EMBL" id="BDR58449.1"/>
    </source>
</evidence>
<name>A0AAU9D3V7_9LACO</name>